<dbReference type="Proteomes" id="UP000217790">
    <property type="component" value="Unassembled WGS sequence"/>
</dbReference>
<feature type="signal peptide" evidence="1">
    <location>
        <begin position="1"/>
        <end position="18"/>
    </location>
</feature>
<evidence type="ECO:0000256" key="1">
    <source>
        <dbReference type="SAM" id="SignalP"/>
    </source>
</evidence>
<name>A0A2H3CI51_ARMGA</name>
<dbReference type="Gene3D" id="2.60.120.260">
    <property type="entry name" value="Galactose-binding domain-like"/>
    <property type="match status" value="1"/>
</dbReference>
<evidence type="ECO:0008006" key="4">
    <source>
        <dbReference type="Google" id="ProtNLM"/>
    </source>
</evidence>
<organism evidence="2 3">
    <name type="scientific">Armillaria gallica</name>
    <name type="common">Bulbous honey fungus</name>
    <name type="synonym">Armillaria bulbosa</name>
    <dbReference type="NCBI Taxonomy" id="47427"/>
    <lineage>
        <taxon>Eukaryota</taxon>
        <taxon>Fungi</taxon>
        <taxon>Dikarya</taxon>
        <taxon>Basidiomycota</taxon>
        <taxon>Agaricomycotina</taxon>
        <taxon>Agaricomycetes</taxon>
        <taxon>Agaricomycetidae</taxon>
        <taxon>Agaricales</taxon>
        <taxon>Marasmiineae</taxon>
        <taxon>Physalacriaceae</taxon>
        <taxon>Armillaria</taxon>
    </lineage>
</organism>
<feature type="chain" id="PRO_5013897532" description="Galactose-binding like protein" evidence="1">
    <location>
        <begin position="19"/>
        <end position="181"/>
    </location>
</feature>
<dbReference type="InParanoid" id="A0A2H3CI51"/>
<feature type="non-terminal residue" evidence="2">
    <location>
        <position position="181"/>
    </location>
</feature>
<keyword evidence="3" id="KW-1185">Reference proteome</keyword>
<dbReference type="OrthoDB" id="2758521at2759"/>
<dbReference type="OMA" id="AFMQTWH"/>
<accession>A0A2H3CI51</accession>
<protein>
    <recommendedName>
        <fullName evidence="4">Galactose-binding like protein</fullName>
    </recommendedName>
</protein>
<reference evidence="3" key="1">
    <citation type="journal article" date="2017" name="Nat. Ecol. Evol.">
        <title>Genome expansion and lineage-specific genetic innovations in the forest pathogenic fungi Armillaria.</title>
        <authorList>
            <person name="Sipos G."/>
            <person name="Prasanna A.N."/>
            <person name="Walter M.C."/>
            <person name="O'Connor E."/>
            <person name="Balint B."/>
            <person name="Krizsan K."/>
            <person name="Kiss B."/>
            <person name="Hess J."/>
            <person name="Varga T."/>
            <person name="Slot J."/>
            <person name="Riley R."/>
            <person name="Boka B."/>
            <person name="Rigling D."/>
            <person name="Barry K."/>
            <person name="Lee J."/>
            <person name="Mihaltcheva S."/>
            <person name="LaButti K."/>
            <person name="Lipzen A."/>
            <person name="Waldron R."/>
            <person name="Moloney N.M."/>
            <person name="Sperisen C."/>
            <person name="Kredics L."/>
            <person name="Vagvoelgyi C."/>
            <person name="Patrignani A."/>
            <person name="Fitzpatrick D."/>
            <person name="Nagy I."/>
            <person name="Doyle S."/>
            <person name="Anderson J.B."/>
            <person name="Grigoriev I.V."/>
            <person name="Gueldener U."/>
            <person name="Muensterkoetter M."/>
            <person name="Nagy L.G."/>
        </authorList>
    </citation>
    <scope>NUCLEOTIDE SEQUENCE [LARGE SCALE GENOMIC DNA]</scope>
    <source>
        <strain evidence="3">Ar21-2</strain>
    </source>
</reference>
<dbReference type="STRING" id="47427.A0A2H3CI51"/>
<evidence type="ECO:0000313" key="2">
    <source>
        <dbReference type="EMBL" id="PBK81540.1"/>
    </source>
</evidence>
<dbReference type="EMBL" id="KZ293728">
    <property type="protein sequence ID" value="PBK81540.1"/>
    <property type="molecule type" value="Genomic_DNA"/>
</dbReference>
<proteinExistence type="predicted"/>
<dbReference type="AlphaFoldDB" id="A0A2H3CI51"/>
<keyword evidence="1" id="KW-0732">Signal</keyword>
<gene>
    <name evidence="2" type="ORF">ARMGADRAFT_948062</name>
</gene>
<evidence type="ECO:0000313" key="3">
    <source>
        <dbReference type="Proteomes" id="UP000217790"/>
    </source>
</evidence>
<sequence length="181" mass="20008">MELLTIFPFLLLNHIVAGQLINHTFDDTFGDELTGLQVNYSPGGQPSNANALVWNNAQHCSGCAIVPDHSLAMNGTWSGVTYYLSLRNVSAELAFHGSAIYIYLIVSNSPKTTGLVSDVICNFRMDGEIVGSYRHTTDGTNQFEYNVLAYSNVSLKDDNHTFLIETTGKQSSYVMFDYALY</sequence>